<dbReference type="PROSITE" id="PS50082">
    <property type="entry name" value="WD_REPEATS_2"/>
    <property type="match status" value="2"/>
</dbReference>
<feature type="repeat" description="WD" evidence="3">
    <location>
        <begin position="125"/>
        <end position="158"/>
    </location>
</feature>
<dbReference type="InterPro" id="IPR045227">
    <property type="entry name" value="WDR18/Ipi3/RID3"/>
</dbReference>
<accession>D7SGV9</accession>
<dbReference type="AlphaFoldDB" id="D7SGV9"/>
<dbReference type="OMA" id="RVWSMIS"/>
<evidence type="ECO:0000256" key="3">
    <source>
        <dbReference type="PROSITE-ProRule" id="PRU00221"/>
    </source>
</evidence>
<dbReference type="InterPro" id="IPR019775">
    <property type="entry name" value="WD40_repeat_CS"/>
</dbReference>
<dbReference type="InParanoid" id="D7SGV9"/>
<reference evidence="5" key="1">
    <citation type="journal article" date="2007" name="Nature">
        <title>The grapevine genome sequence suggests ancestral hexaploidization in major angiosperm phyla.</title>
        <authorList>
            <consortium name="The French-Italian Public Consortium for Grapevine Genome Characterization."/>
            <person name="Jaillon O."/>
            <person name="Aury J.-M."/>
            <person name="Noel B."/>
            <person name="Policriti A."/>
            <person name="Clepet C."/>
            <person name="Casagrande A."/>
            <person name="Choisne N."/>
            <person name="Aubourg S."/>
            <person name="Vitulo N."/>
            <person name="Jubin C."/>
            <person name="Vezzi A."/>
            <person name="Legeai F."/>
            <person name="Hugueney P."/>
            <person name="Dasilva C."/>
            <person name="Horner D."/>
            <person name="Mica E."/>
            <person name="Jublot D."/>
            <person name="Poulain J."/>
            <person name="Bruyere C."/>
            <person name="Billault A."/>
            <person name="Segurens B."/>
            <person name="Gouyvenoux M."/>
            <person name="Ugarte E."/>
            <person name="Cattonaro F."/>
            <person name="Anthouard V."/>
            <person name="Vico V."/>
            <person name="Del Fabbro C."/>
            <person name="Alaux M."/>
            <person name="Di Gaspero G."/>
            <person name="Dumas V."/>
            <person name="Felice N."/>
            <person name="Paillard S."/>
            <person name="Juman I."/>
            <person name="Moroldo M."/>
            <person name="Scalabrin S."/>
            <person name="Canaguier A."/>
            <person name="Le Clainche I."/>
            <person name="Malacrida G."/>
            <person name="Durand E."/>
            <person name="Pesole G."/>
            <person name="Laucou V."/>
            <person name="Chatelet P."/>
            <person name="Merdinoglu D."/>
            <person name="Delledonne M."/>
            <person name="Pezzotti M."/>
            <person name="Lecharny A."/>
            <person name="Scarpelli C."/>
            <person name="Artiguenave F."/>
            <person name="Pe M.E."/>
            <person name="Valle G."/>
            <person name="Morgante M."/>
            <person name="Caboche M."/>
            <person name="Adam-Blondon A.-F."/>
            <person name="Weissenbach J."/>
            <person name="Quetier F."/>
            <person name="Wincker P."/>
        </authorList>
    </citation>
    <scope>NUCLEOTIDE SEQUENCE [LARGE SCALE GENOMIC DNA]</scope>
    <source>
        <strain evidence="5">cv. Pinot noir / PN40024</strain>
    </source>
</reference>
<dbReference type="InterPro" id="IPR011047">
    <property type="entry name" value="Quinoprotein_ADH-like_sf"/>
</dbReference>
<dbReference type="eggNOG" id="KOG0646">
    <property type="taxonomic scope" value="Eukaryota"/>
</dbReference>
<dbReference type="PRINTS" id="PR00320">
    <property type="entry name" value="GPROTEINBRPT"/>
</dbReference>
<dbReference type="InterPro" id="IPR015943">
    <property type="entry name" value="WD40/YVTN_repeat-like_dom_sf"/>
</dbReference>
<dbReference type="EMBL" id="FN594950">
    <property type="protein sequence ID" value="CBI15639.3"/>
    <property type="molecule type" value="Genomic_DNA"/>
</dbReference>
<name>D7SGV9_VITVI</name>
<proteinExistence type="predicted"/>
<dbReference type="PROSITE" id="PS50294">
    <property type="entry name" value="WD_REPEATS_REGION"/>
    <property type="match status" value="1"/>
</dbReference>
<feature type="repeat" description="WD" evidence="3">
    <location>
        <begin position="177"/>
        <end position="220"/>
    </location>
</feature>
<dbReference type="STRING" id="29760.D7SGV9"/>
<sequence>MDWSGGREALVVCSDRSMSVGITVWDMVSGDQLLHIPTCAASPHGLLCLREQFLVASQIHRHGSLGGGAIFIWPLNKPQSPLRNYPMEAIGPVSCSKDGVYIVGGAPSGNAYIWEVADGRLLKTWRAHHKSLTSMVFSDDDSLLISGSDDGMIRVWSMISLLDIADCGRFPSLFHSLLEHTSSITGLLSISGSSSPVLVSSSLDGTCKVWDLIRGRLLRTRVFPTAITAIVLDPGEQLLFSGSADGRIFVSMLDTGLVVDPFKVPEDRPIVLNGHKYCMVV</sequence>
<dbReference type="PANTHER" id="PTHR18763:SF4">
    <property type="entry name" value="PROTEIN ROOT INITIATION DEFECTIVE 3-LIKE"/>
    <property type="match status" value="1"/>
</dbReference>
<keyword evidence="5" id="KW-1185">Reference proteome</keyword>
<dbReference type="InterPro" id="IPR020472">
    <property type="entry name" value="WD40_PAC1"/>
</dbReference>
<dbReference type="Pfam" id="PF00400">
    <property type="entry name" value="WD40"/>
    <property type="match status" value="3"/>
</dbReference>
<dbReference type="FunFam" id="2.130.10.10:FF:002919">
    <property type="entry name" value="Predicted protein"/>
    <property type="match status" value="1"/>
</dbReference>
<gene>
    <name evidence="4" type="ordered locus">VIT_17s0000g01660</name>
</gene>
<dbReference type="ExpressionAtlas" id="D7SGV9">
    <property type="expression patterns" value="baseline"/>
</dbReference>
<keyword evidence="1 3" id="KW-0853">WD repeat</keyword>
<evidence type="ECO:0000256" key="1">
    <source>
        <dbReference type="ARBA" id="ARBA00022574"/>
    </source>
</evidence>
<dbReference type="PROSITE" id="PS00678">
    <property type="entry name" value="WD_REPEATS_1"/>
    <property type="match status" value="1"/>
</dbReference>
<dbReference type="PANTHER" id="PTHR18763">
    <property type="entry name" value="WD-REPEAT PROTEIN 18"/>
    <property type="match status" value="1"/>
</dbReference>
<evidence type="ECO:0000313" key="5">
    <source>
        <dbReference type="Proteomes" id="UP000009183"/>
    </source>
</evidence>
<evidence type="ECO:0000256" key="2">
    <source>
        <dbReference type="ARBA" id="ARBA00022737"/>
    </source>
</evidence>
<dbReference type="HOGENOM" id="CLU_086818_0_0_1"/>
<organism evidence="4 5">
    <name type="scientific">Vitis vinifera</name>
    <name type="common">Grape</name>
    <dbReference type="NCBI Taxonomy" id="29760"/>
    <lineage>
        <taxon>Eukaryota</taxon>
        <taxon>Viridiplantae</taxon>
        <taxon>Streptophyta</taxon>
        <taxon>Embryophyta</taxon>
        <taxon>Tracheophyta</taxon>
        <taxon>Spermatophyta</taxon>
        <taxon>Magnoliopsida</taxon>
        <taxon>eudicotyledons</taxon>
        <taxon>Gunneridae</taxon>
        <taxon>Pentapetalae</taxon>
        <taxon>rosids</taxon>
        <taxon>Vitales</taxon>
        <taxon>Vitaceae</taxon>
        <taxon>Viteae</taxon>
        <taxon>Vitis</taxon>
    </lineage>
</organism>
<dbReference type="SUPFAM" id="SSF50998">
    <property type="entry name" value="Quinoprotein alcohol dehydrogenase-like"/>
    <property type="match status" value="1"/>
</dbReference>
<keyword evidence="2" id="KW-0677">Repeat</keyword>
<protein>
    <submittedName>
        <fullName evidence="4">Uncharacterized protein</fullName>
    </submittedName>
</protein>
<evidence type="ECO:0000313" key="4">
    <source>
        <dbReference type="EMBL" id="CBI15639.3"/>
    </source>
</evidence>
<dbReference type="PaxDb" id="29760-VIT_17s0000g01660.t01"/>
<dbReference type="Gene3D" id="2.130.10.10">
    <property type="entry name" value="YVTN repeat-like/Quinoprotein amine dehydrogenase"/>
    <property type="match status" value="2"/>
</dbReference>
<dbReference type="SMART" id="SM00320">
    <property type="entry name" value="WD40"/>
    <property type="match status" value="4"/>
</dbReference>
<dbReference type="InterPro" id="IPR001680">
    <property type="entry name" value="WD40_rpt"/>
</dbReference>
<dbReference type="Proteomes" id="UP000009183">
    <property type="component" value="Chromosome 17"/>
</dbReference>